<evidence type="ECO:0000313" key="19">
    <source>
        <dbReference type="EMBL" id="AVG24615.1"/>
    </source>
</evidence>
<feature type="binding site" evidence="16">
    <location>
        <position position="163"/>
    </location>
    <ligand>
        <name>NADP(+)</name>
        <dbReference type="ChEBI" id="CHEBI:58349"/>
    </ligand>
</feature>
<comment type="pathway">
    <text evidence="2 14">Cofactor biosynthesis; riboflavin biosynthesis; 5-amino-6-(D-ribitylamino)uracil from GTP: step 2/4.</text>
</comment>
<feature type="binding site" evidence="16">
    <location>
        <position position="209"/>
    </location>
    <ligand>
        <name>NADP(+)</name>
        <dbReference type="ChEBI" id="CHEBI:58349"/>
    </ligand>
</feature>
<dbReference type="GO" id="GO:0009231">
    <property type="term" value="P:riboflavin biosynthetic process"/>
    <property type="evidence" value="ECO:0007669"/>
    <property type="project" value="UniProtKB-UniPathway"/>
</dbReference>
<dbReference type="Proteomes" id="UP000243077">
    <property type="component" value="Chromosome"/>
</dbReference>
<dbReference type="EMBL" id="CP026923">
    <property type="protein sequence ID" value="AVG24615.1"/>
    <property type="molecule type" value="Genomic_DNA"/>
</dbReference>
<evidence type="ECO:0000256" key="14">
    <source>
        <dbReference type="PIRNR" id="PIRNR006769"/>
    </source>
</evidence>
<feature type="binding site" evidence="16">
    <location>
        <position position="193"/>
    </location>
    <ligand>
        <name>substrate</name>
    </ligand>
</feature>
<dbReference type="InterPro" id="IPR024072">
    <property type="entry name" value="DHFR-like_dom_sf"/>
</dbReference>
<feature type="binding site" evidence="16">
    <location>
        <position position="179"/>
    </location>
    <ligand>
        <name>NADP(+)</name>
        <dbReference type="ChEBI" id="CHEBI:58349"/>
    </ligand>
</feature>
<evidence type="ECO:0000256" key="15">
    <source>
        <dbReference type="PIRSR" id="PIRSR006769-1"/>
    </source>
</evidence>
<sequence length="348" mass="36956">MNNTAQDQNTLEAMARALSLAARSPEVGRNPRVGCVLTDDSGNIVAEGYHLGAGHPHAEVEALGDARAKGVDTRGLTAVVTLEPCNHHGTTGPCSLALQEAGIARVVFGASDPGDHSGGGHATLSAAGIEVVPGVMAQQSEDLNTHWFFAMRQQRPFVTAKWAQSLDGRSAAPDQTSQWITGTESRHRVHEQRAQHGVIMVGTTTALVDNPSLTARTPEGGLASTQPHAVVMGHREIPETSAVRNHPGGFQQMSTHEPQRALEELFTQGFRSVYLEGGKTLMSAFVQADLVDEHHITMGPMLLGGKYLAVDDIGVETMSDAKALTISSVETLGSDIWVVATPTRAEEE</sequence>
<dbReference type="InterPro" id="IPR002125">
    <property type="entry name" value="CMP_dCMP_dom"/>
</dbReference>
<feature type="binding site" evidence="16">
    <location>
        <position position="213"/>
    </location>
    <ligand>
        <name>substrate</name>
    </ligand>
</feature>
<dbReference type="AlphaFoldDB" id="A0A2L2BSG5"/>
<dbReference type="NCBIfam" id="TIGR00326">
    <property type="entry name" value="eubact_ribD"/>
    <property type="match status" value="1"/>
</dbReference>
<dbReference type="EC" id="3.5.4.26" evidence="14"/>
<evidence type="ECO:0000256" key="3">
    <source>
        <dbReference type="ARBA" id="ARBA00004910"/>
    </source>
</evidence>
<evidence type="ECO:0000256" key="1">
    <source>
        <dbReference type="ARBA" id="ARBA00002151"/>
    </source>
</evidence>
<keyword evidence="11" id="KW-0511">Multifunctional enzyme</keyword>
<evidence type="ECO:0000256" key="10">
    <source>
        <dbReference type="ARBA" id="ARBA00023002"/>
    </source>
</evidence>
<name>A0A2L2BSG5_9MICO</name>
<dbReference type="OrthoDB" id="9800865at2"/>
<dbReference type="KEGG" id="psai:C3B54_111682"/>
<dbReference type="InterPro" id="IPR016193">
    <property type="entry name" value="Cytidine_deaminase-like"/>
</dbReference>
<dbReference type="PANTHER" id="PTHR38011">
    <property type="entry name" value="DIHYDROFOLATE REDUCTASE FAMILY PROTEIN (AFU_ORTHOLOGUE AFUA_8G06820)"/>
    <property type="match status" value="1"/>
</dbReference>
<keyword evidence="10 14" id="KW-0560">Oxidoreductase</keyword>
<feature type="domain" description="CMP/dCMP-type deaminase" evidence="18">
    <location>
        <begin position="8"/>
        <end position="131"/>
    </location>
</feature>
<dbReference type="PROSITE" id="PS51747">
    <property type="entry name" value="CYT_DCMP_DEAMINASES_2"/>
    <property type="match status" value="1"/>
</dbReference>
<proteinExistence type="inferred from homology"/>
<dbReference type="Gene3D" id="3.40.140.10">
    <property type="entry name" value="Cytidine Deaminase, domain 2"/>
    <property type="match status" value="1"/>
</dbReference>
<comment type="similarity">
    <text evidence="4 14">In the N-terminal section; belongs to the cytidine and deoxycytidylate deaminase family.</text>
</comment>
<feature type="binding site" evidence="16">
    <location>
        <position position="205"/>
    </location>
    <ligand>
        <name>NADP(+)</name>
        <dbReference type="ChEBI" id="CHEBI:58349"/>
    </ligand>
</feature>
<keyword evidence="9 14" id="KW-0521">NADP</keyword>
<dbReference type="Pfam" id="PF01872">
    <property type="entry name" value="RibD_C"/>
    <property type="match status" value="1"/>
</dbReference>
<keyword evidence="20" id="KW-1185">Reference proteome</keyword>
<reference evidence="19 20" key="1">
    <citation type="submission" date="2018-02" db="EMBL/GenBank/DDBJ databases">
        <title>Complete genome of the streamlined marine actinobacterium Pontimonas salivibrio CL-TW6 adapted to coastal planktonic lifestype.</title>
        <authorList>
            <person name="Cho B.C."/>
            <person name="Hardies S.C."/>
            <person name="Jang G.I."/>
            <person name="Hwang C.Y."/>
        </authorList>
    </citation>
    <scope>NUCLEOTIDE SEQUENCE [LARGE SCALE GENOMIC DNA]</scope>
    <source>
        <strain evidence="19 20">CL-TW6</strain>
    </source>
</reference>
<evidence type="ECO:0000256" key="17">
    <source>
        <dbReference type="PIRSR" id="PIRSR006769-3"/>
    </source>
</evidence>
<comment type="catalytic activity">
    <reaction evidence="13 14">
        <text>2,5-diamino-6-hydroxy-4-(5-phosphoribosylamino)-pyrimidine + H2O + H(+) = 5-amino-6-(5-phospho-D-ribosylamino)uracil + NH4(+)</text>
        <dbReference type="Rhea" id="RHEA:21868"/>
        <dbReference type="ChEBI" id="CHEBI:15377"/>
        <dbReference type="ChEBI" id="CHEBI:15378"/>
        <dbReference type="ChEBI" id="CHEBI:28938"/>
        <dbReference type="ChEBI" id="CHEBI:58453"/>
        <dbReference type="ChEBI" id="CHEBI:58614"/>
        <dbReference type="EC" id="3.5.4.26"/>
    </reaction>
</comment>
<comment type="pathway">
    <text evidence="3 14">Cofactor biosynthesis; riboflavin biosynthesis; 5-amino-6-(D-ribitylamino)uracil from GTP: step 3/4.</text>
</comment>
<keyword evidence="7 14" id="KW-0479">Metal-binding</keyword>
<evidence type="ECO:0000313" key="20">
    <source>
        <dbReference type="Proteomes" id="UP000243077"/>
    </source>
</evidence>
<evidence type="ECO:0000256" key="5">
    <source>
        <dbReference type="ARBA" id="ARBA00007417"/>
    </source>
</evidence>
<dbReference type="RefSeq" id="WP_104914071.1">
    <property type="nucleotide sequence ID" value="NZ_CP026923.1"/>
</dbReference>
<dbReference type="Gene3D" id="3.40.430.10">
    <property type="entry name" value="Dihydrofolate Reductase, subunit A"/>
    <property type="match status" value="2"/>
</dbReference>
<evidence type="ECO:0000256" key="11">
    <source>
        <dbReference type="ARBA" id="ARBA00023268"/>
    </source>
</evidence>
<evidence type="ECO:0000256" key="2">
    <source>
        <dbReference type="ARBA" id="ARBA00004882"/>
    </source>
</evidence>
<comment type="function">
    <text evidence="1 14">Converts 2,5-diamino-6-(ribosylamino)-4(3h)-pyrimidinone 5'-phosphate into 5-amino-6-(ribosylamino)-2,4(1h,3h)-pyrimidinedione 5'-phosphate.</text>
</comment>
<comment type="cofactor">
    <cofactor evidence="14 17">
        <name>Zn(2+)</name>
        <dbReference type="ChEBI" id="CHEBI:29105"/>
    </cofactor>
    <text evidence="14 17">Binds 1 zinc ion.</text>
</comment>
<dbReference type="GO" id="GO:0008703">
    <property type="term" value="F:5-amino-6-(5-phosphoribosylamino)uracil reductase activity"/>
    <property type="evidence" value="ECO:0007669"/>
    <property type="project" value="UniProtKB-EC"/>
</dbReference>
<keyword evidence="8 14" id="KW-0862">Zinc</keyword>
<dbReference type="PANTHER" id="PTHR38011:SF7">
    <property type="entry name" value="2,5-DIAMINO-6-RIBOSYLAMINO-4(3H)-PYRIMIDINONE 5'-PHOSPHATE REDUCTASE"/>
    <property type="match status" value="1"/>
</dbReference>
<accession>A0A2L2BSG5</accession>
<organism evidence="19 20">
    <name type="scientific">Pontimonas salivibrio</name>
    <dbReference type="NCBI Taxonomy" id="1159327"/>
    <lineage>
        <taxon>Bacteria</taxon>
        <taxon>Bacillati</taxon>
        <taxon>Actinomycetota</taxon>
        <taxon>Actinomycetes</taxon>
        <taxon>Micrococcales</taxon>
        <taxon>Microbacteriaceae</taxon>
        <taxon>Pontimonas</taxon>
    </lineage>
</organism>
<feature type="binding site" evidence="16">
    <location>
        <begin position="278"/>
        <end position="284"/>
    </location>
    <ligand>
        <name>NADP(+)</name>
        <dbReference type="ChEBI" id="CHEBI:58349"/>
    </ligand>
</feature>
<feature type="binding site" evidence="17">
    <location>
        <position position="57"/>
    </location>
    <ligand>
        <name>Zn(2+)</name>
        <dbReference type="ChEBI" id="CHEBI:29105"/>
        <note>catalytic</note>
    </ligand>
</feature>
<keyword evidence="6 14" id="KW-0686">Riboflavin biosynthesis</keyword>
<dbReference type="GO" id="GO:0008835">
    <property type="term" value="F:diaminohydroxyphosphoribosylaminopyrimidine deaminase activity"/>
    <property type="evidence" value="ECO:0007669"/>
    <property type="project" value="UniProtKB-EC"/>
</dbReference>
<dbReference type="UniPathway" id="UPA00275">
    <property type="reaction ID" value="UER00401"/>
</dbReference>
<dbReference type="InterPro" id="IPR016192">
    <property type="entry name" value="APOBEC/CMP_deaminase_Zn-bd"/>
</dbReference>
<evidence type="ECO:0000256" key="12">
    <source>
        <dbReference type="ARBA" id="ARBA00049861"/>
    </source>
</evidence>
<comment type="similarity">
    <text evidence="5 14">In the C-terminal section; belongs to the HTP reductase family.</text>
</comment>
<comment type="catalytic activity">
    <reaction evidence="12 14">
        <text>5-amino-6-(5-phospho-D-ribitylamino)uracil + NADP(+) = 5-amino-6-(5-phospho-D-ribosylamino)uracil + NADPH + H(+)</text>
        <dbReference type="Rhea" id="RHEA:17845"/>
        <dbReference type="ChEBI" id="CHEBI:15378"/>
        <dbReference type="ChEBI" id="CHEBI:57783"/>
        <dbReference type="ChEBI" id="CHEBI:58349"/>
        <dbReference type="ChEBI" id="CHEBI:58421"/>
        <dbReference type="ChEBI" id="CHEBI:58453"/>
        <dbReference type="EC" id="1.1.1.193"/>
    </reaction>
</comment>
<dbReference type="PROSITE" id="PS00903">
    <property type="entry name" value="CYT_DCMP_DEAMINASES_1"/>
    <property type="match status" value="1"/>
</dbReference>
<feature type="binding site" evidence="17">
    <location>
        <position position="94"/>
    </location>
    <ligand>
        <name>Zn(2+)</name>
        <dbReference type="ChEBI" id="CHEBI:29105"/>
        <note>catalytic</note>
    </ligand>
</feature>
<feature type="binding site" evidence="16">
    <location>
        <position position="177"/>
    </location>
    <ligand>
        <name>substrate</name>
    </ligand>
</feature>
<protein>
    <recommendedName>
        <fullName evidence="14">Riboflavin biosynthesis protein RibD</fullName>
    </recommendedName>
    <domain>
        <recommendedName>
            <fullName evidence="14">Diaminohydroxyphosphoribosylaminopyrimidine deaminase</fullName>
            <shortName evidence="14">DRAP deaminase</shortName>
            <ecNumber evidence="14">3.5.4.26</ecNumber>
        </recommendedName>
        <alternativeName>
            <fullName evidence="14">Riboflavin-specific deaminase</fullName>
        </alternativeName>
    </domain>
    <domain>
        <recommendedName>
            <fullName evidence="14">5-amino-6-(5-phosphoribosylamino)uracil reductase</fullName>
            <ecNumber evidence="14">1.1.1.193</ecNumber>
        </recommendedName>
        <alternativeName>
            <fullName evidence="14">HTP reductase</fullName>
        </alternativeName>
    </domain>
</protein>
<dbReference type="InterPro" id="IPR004794">
    <property type="entry name" value="Eubact_RibD"/>
</dbReference>
<evidence type="ECO:0000256" key="4">
    <source>
        <dbReference type="ARBA" id="ARBA00005259"/>
    </source>
</evidence>
<dbReference type="GO" id="GO:0008270">
    <property type="term" value="F:zinc ion binding"/>
    <property type="evidence" value="ECO:0007669"/>
    <property type="project" value="InterPro"/>
</dbReference>
<feature type="active site" description="Proton donor" evidence="15">
    <location>
        <position position="59"/>
    </location>
</feature>
<evidence type="ECO:0000256" key="6">
    <source>
        <dbReference type="ARBA" id="ARBA00022619"/>
    </source>
</evidence>
<dbReference type="InterPro" id="IPR050765">
    <property type="entry name" value="Riboflavin_Biosynth_HTPR"/>
</dbReference>
<feature type="binding site" evidence="17">
    <location>
        <position position="85"/>
    </location>
    <ligand>
        <name>Zn(2+)</name>
        <dbReference type="ChEBI" id="CHEBI:29105"/>
        <note>catalytic</note>
    </ligand>
</feature>
<dbReference type="CDD" id="cd01284">
    <property type="entry name" value="Riboflavin_deaminase-reductase"/>
    <property type="match status" value="1"/>
</dbReference>
<dbReference type="PIRSF" id="PIRSF006769">
    <property type="entry name" value="RibD"/>
    <property type="match status" value="1"/>
</dbReference>
<gene>
    <name evidence="19" type="ORF">C3B54_111682</name>
</gene>
<evidence type="ECO:0000259" key="18">
    <source>
        <dbReference type="PROSITE" id="PS51747"/>
    </source>
</evidence>
<evidence type="ECO:0000256" key="8">
    <source>
        <dbReference type="ARBA" id="ARBA00022833"/>
    </source>
</evidence>
<dbReference type="EC" id="1.1.1.193" evidence="14"/>
<evidence type="ECO:0000256" key="16">
    <source>
        <dbReference type="PIRSR" id="PIRSR006769-2"/>
    </source>
</evidence>
<dbReference type="Pfam" id="PF00383">
    <property type="entry name" value="dCMP_cyt_deam_1"/>
    <property type="match status" value="1"/>
</dbReference>
<feature type="binding site" evidence="16">
    <location>
        <position position="216"/>
    </location>
    <ligand>
        <name>substrate</name>
    </ligand>
</feature>
<feature type="binding site" evidence="16">
    <location>
        <position position="276"/>
    </location>
    <ligand>
        <name>substrate</name>
    </ligand>
</feature>
<dbReference type="InterPro" id="IPR002734">
    <property type="entry name" value="RibDG_C"/>
</dbReference>
<evidence type="ECO:0000256" key="7">
    <source>
        <dbReference type="ARBA" id="ARBA00022723"/>
    </source>
</evidence>
<keyword evidence="14 19" id="KW-0378">Hydrolase</keyword>
<dbReference type="SUPFAM" id="SSF53597">
    <property type="entry name" value="Dihydrofolate reductase-like"/>
    <property type="match status" value="1"/>
</dbReference>
<dbReference type="SUPFAM" id="SSF53927">
    <property type="entry name" value="Cytidine deaminase-like"/>
    <property type="match status" value="1"/>
</dbReference>
<evidence type="ECO:0000256" key="13">
    <source>
        <dbReference type="ARBA" id="ARBA00049886"/>
    </source>
</evidence>
<evidence type="ECO:0000256" key="9">
    <source>
        <dbReference type="ARBA" id="ARBA00022857"/>
    </source>
</evidence>